<reference evidence="12 15" key="3">
    <citation type="submission" date="2019-12" db="EMBL/GenBank/DDBJ databases">
        <title>Draft Genome Sequences of Six Type Strains of the Genus Massilia.</title>
        <authorList>
            <person name="Miess H."/>
            <person name="Frediansyah A."/>
            <person name="Goeker M."/>
            <person name="Gross H."/>
        </authorList>
    </citation>
    <scope>NUCLEOTIDE SEQUENCE [LARGE SCALE GENOMIC DNA]</scope>
    <source>
        <strain evidence="12 15">DSM 26639</strain>
    </source>
</reference>
<dbReference type="OrthoDB" id="9762834at2"/>
<comment type="function">
    <text evidence="10">A helicase/nuclease that prepares dsDNA breaks (DSB) for recombinational DNA repair. Binds to DSBs and unwinds DNA via a highly rapid and processive ATP-dependent bidirectional helicase activity. Unwinds dsDNA until it encounters a Chi (crossover hotspot instigator) sequence from the 3' direction. Cuts ssDNA a few nucleotides 3' to the Chi site. The properties and activities of the enzyme are changed at Chi. The Chi-altered holoenzyme produces a long 3'-ssDNA overhang and facilitates RecA-binding to the ssDNA for homologous DNA recombination and repair. Holoenzyme degrades any linearized DNA that is unable to undergo homologous recombination. In the holoenzyme this subunit recognizes the wild-type Chi sequence, and when added to isolated RecB increases its ATP-dependent helicase processivity.</text>
</comment>
<keyword evidence="5 10" id="KW-0347">Helicase</keyword>
<reference evidence="13 14" key="1">
    <citation type="journal article" date="2015" name="Stand. Genomic Sci.">
        <title>Genomic Encyclopedia of Bacterial and Archaeal Type Strains, Phase III: the genomes of soil and plant-associated and newly described type strains.</title>
        <authorList>
            <person name="Whitman W.B."/>
            <person name="Woyke T."/>
            <person name="Klenk H.P."/>
            <person name="Zhou Y."/>
            <person name="Lilburn T.G."/>
            <person name="Beck B.J."/>
            <person name="De Vos P."/>
            <person name="Vandamme P."/>
            <person name="Eisen J.A."/>
            <person name="Garrity G."/>
            <person name="Hugenholtz P."/>
            <person name="Kyrpides N.C."/>
        </authorList>
    </citation>
    <scope>NUCLEOTIDE SEQUENCE [LARGE SCALE GENOMIC DNA]</scope>
    <source>
        <strain evidence="13 14">CGMCC 1.10685</strain>
    </source>
</reference>
<gene>
    <name evidence="10 12" type="primary">recC</name>
    <name evidence="12" type="ORF">GO485_04990</name>
    <name evidence="13" type="ORF">IP92_01202</name>
</gene>
<keyword evidence="7 10" id="KW-0067">ATP-binding</keyword>
<dbReference type="EMBL" id="CP046904">
    <property type="protein sequence ID" value="QGZ38472.1"/>
    <property type="molecule type" value="Genomic_DNA"/>
</dbReference>
<keyword evidence="1 10" id="KW-0540">Nuclease</keyword>
<evidence type="ECO:0000256" key="1">
    <source>
        <dbReference type="ARBA" id="ARBA00022722"/>
    </source>
</evidence>
<dbReference type="Pfam" id="PF17946">
    <property type="entry name" value="RecC_C"/>
    <property type="match status" value="1"/>
</dbReference>
<dbReference type="NCBIfam" id="TIGR01450">
    <property type="entry name" value="recC"/>
    <property type="match status" value="1"/>
</dbReference>
<evidence type="ECO:0000313" key="12">
    <source>
        <dbReference type="EMBL" id="QGZ38472.1"/>
    </source>
</evidence>
<proteinExistence type="inferred from homology"/>
<evidence type="ECO:0000256" key="10">
    <source>
        <dbReference type="HAMAP-Rule" id="MF_01486"/>
    </source>
</evidence>
<dbReference type="Proteomes" id="UP000315112">
    <property type="component" value="Unassembled WGS sequence"/>
</dbReference>
<dbReference type="Gene3D" id="3.40.50.10930">
    <property type="match status" value="1"/>
</dbReference>
<keyword evidence="2 10" id="KW-0547">Nucleotide-binding</keyword>
<dbReference type="GO" id="GO:0008854">
    <property type="term" value="F:exodeoxyribonuclease V activity"/>
    <property type="evidence" value="ECO:0007669"/>
    <property type="project" value="InterPro"/>
</dbReference>
<dbReference type="PANTHER" id="PTHR30591">
    <property type="entry name" value="RECBCD ENZYME SUBUNIT RECC"/>
    <property type="match status" value="1"/>
</dbReference>
<evidence type="ECO:0000256" key="8">
    <source>
        <dbReference type="ARBA" id="ARBA00023125"/>
    </source>
</evidence>
<protein>
    <recommendedName>
        <fullName evidence="10">RecBCD enzyme subunit RecC</fullName>
    </recommendedName>
    <alternativeName>
        <fullName evidence="10">Exonuclease V subunit RecC</fullName>
        <shortName evidence="10">ExoV subunit RecC</shortName>
    </alternativeName>
    <alternativeName>
        <fullName evidence="10">Helicase/nuclease RecBCD subunit RecC</fullName>
    </alternativeName>
</protein>
<organism evidence="13 14">
    <name type="scientific">Pseudoduganella flava</name>
    <dbReference type="NCBI Taxonomy" id="871742"/>
    <lineage>
        <taxon>Bacteria</taxon>
        <taxon>Pseudomonadati</taxon>
        <taxon>Pseudomonadota</taxon>
        <taxon>Betaproteobacteria</taxon>
        <taxon>Burkholderiales</taxon>
        <taxon>Oxalobacteraceae</taxon>
        <taxon>Telluria group</taxon>
        <taxon>Pseudoduganella</taxon>
    </lineage>
</organism>
<comment type="subunit">
    <text evidence="10">Heterotrimer of RecB, RecC and RecD. All subunits contribute to DNA-binding.</text>
</comment>
<dbReference type="HAMAP" id="MF_01486">
    <property type="entry name" value="RecC"/>
    <property type="match status" value="1"/>
</dbReference>
<dbReference type="InterPro" id="IPR041500">
    <property type="entry name" value="RecC_C"/>
</dbReference>
<keyword evidence="3 10" id="KW-0227">DNA damage</keyword>
<dbReference type="GO" id="GO:0009338">
    <property type="term" value="C:exodeoxyribonuclease V complex"/>
    <property type="evidence" value="ECO:0007669"/>
    <property type="project" value="InterPro"/>
</dbReference>
<dbReference type="Gene3D" id="1.10.486.10">
    <property type="entry name" value="PCRA, domain 4"/>
    <property type="match status" value="1"/>
</dbReference>
<dbReference type="InterPro" id="IPR011335">
    <property type="entry name" value="Restrct_endonuc-II-like"/>
</dbReference>
<dbReference type="GO" id="GO:0000724">
    <property type="term" value="P:double-strand break repair via homologous recombination"/>
    <property type="evidence" value="ECO:0007669"/>
    <property type="project" value="UniProtKB-UniRule"/>
</dbReference>
<keyword evidence="8 10" id="KW-0238">DNA-binding</keyword>
<evidence type="ECO:0000259" key="11">
    <source>
        <dbReference type="Pfam" id="PF17946"/>
    </source>
</evidence>
<evidence type="ECO:0000256" key="4">
    <source>
        <dbReference type="ARBA" id="ARBA00022801"/>
    </source>
</evidence>
<evidence type="ECO:0000256" key="7">
    <source>
        <dbReference type="ARBA" id="ARBA00022840"/>
    </source>
</evidence>
<dbReference type="GO" id="GO:0005524">
    <property type="term" value="F:ATP binding"/>
    <property type="evidence" value="ECO:0007669"/>
    <property type="project" value="UniProtKB-UniRule"/>
</dbReference>
<evidence type="ECO:0000313" key="13">
    <source>
        <dbReference type="EMBL" id="TWI49978.1"/>
    </source>
</evidence>
<dbReference type="Proteomes" id="UP000437862">
    <property type="component" value="Chromosome"/>
</dbReference>
<reference evidence="13" key="2">
    <citation type="submission" date="2019-07" db="EMBL/GenBank/DDBJ databases">
        <authorList>
            <person name="Whitman W."/>
            <person name="Huntemann M."/>
            <person name="Clum A."/>
            <person name="Pillay M."/>
            <person name="Palaniappan K."/>
            <person name="Varghese N."/>
            <person name="Mikhailova N."/>
            <person name="Stamatis D."/>
            <person name="Reddy T."/>
            <person name="Daum C."/>
            <person name="Shapiro N."/>
            <person name="Ivanova N."/>
            <person name="Kyrpides N."/>
            <person name="Woyke T."/>
        </authorList>
    </citation>
    <scope>NUCLEOTIDE SEQUENCE</scope>
    <source>
        <strain evidence="13">CGMCC 1.10685</strain>
    </source>
</reference>
<evidence type="ECO:0000256" key="9">
    <source>
        <dbReference type="ARBA" id="ARBA00023204"/>
    </source>
</evidence>
<dbReference type="PIRSF" id="PIRSF000980">
    <property type="entry name" value="RecC"/>
    <property type="match status" value="1"/>
</dbReference>
<dbReference type="InterPro" id="IPR013986">
    <property type="entry name" value="DExx_box_DNA_helicase_dom_sf"/>
</dbReference>
<dbReference type="GO" id="GO:0003678">
    <property type="term" value="F:DNA helicase activity"/>
    <property type="evidence" value="ECO:0007669"/>
    <property type="project" value="UniProtKB-UniRule"/>
</dbReference>
<sequence length="1129" mass="125039">MATGIAPGLLILHGNQLEQLRAAVFQWLRANPLDPLETDILLVQSNGVAEWLKIALAEEGGVCAATRVALPARFLWEAYRGMLGREHVPRISAFDKGPLTWRLMRLLPGLLRDDAFAPLRHFLKDGDAERRLQLAERLSDLFDQYQVYRADWLADWAAGRDLLRCPRGIVHALPGGQRWQGALWRAVIGSVPAEERALGRAGVHTEFVRAVEAGMQPAAPLPRRVVLFGVSALPYQTLQALAALARFTQVIVAVPNPCRYHWGDIIDGRDLLRAARRRHPQRNGVDLAQVPIEALHAHSHPLLASWGRQGRDYIRMLDEFDEAAGEHAQHLRVDLFSDGDGDTLLRQVQGAVRDLLPLSEHQFPVPDTTDRSIVFHVAHSVQREVEVLHDQLLALFKHDPTLRPRDVVVMVPDIDVFTAAIHAVFGQYKGWKQGGDTRFIPFAIGDVNDRSVNPLLVALEWLLRLPQQRCRQSEVRDLLDVPAVATRFGLAEDDLPTLGLWIEGSGVRWGLDRGHRTGLGLGTAGEQNAWIFGIRRMLLGYASGDGAAFGDIEPYGEVGGLDAALAGSLAQLVEALLAWRERLAQPRSPAEWGELARALLAQFFDAREEADRLTLNQLNETLNQWLETCEGAGFDEAVPLSVLREAWLGALDEPSLEHQFVSGGVTFCTLMPMRAVPFRVVCLLGMNDGDFPRRASRADFDLLALPGMARPGDRSRRDDDRYLMLEAVLAARDVLYISWCGRNARDNSEQPPSVLVAQLLDYLKAGWYLDLAERTTEHALQPFSRRYFEQGGLLTYAGEWRSAHAGAGAHADIDLPPYEVDERFRLKLAGLAAFLRQPVRYFFQQRLGVRFAESALVGEDEEPFALDALQRYFLEDVLLGDDGAEREEDVRTALTERAQRLQREGMLPIGLIGDRVRTALVEDVLPARRAWLALRARYPEAAPKLPVGLTLSGIVLEDWIDQLRTDGTATVWLAQISSKVLDKAGQPRADKLVPAWLRQLAAAAQGMPVTGLLVARDAVVTMAPLETEAARDVLADLVALWRQGMDGPLPVACKTALALIGGGVPRDAYEHGFDRRGEKDDLCLYRLWPEYGDLAAEPAFAATAQALYGPLLAWQAECVTVQPIGGGEA</sequence>
<dbReference type="Gene3D" id="3.40.50.300">
    <property type="entry name" value="P-loop containing nucleotide triphosphate hydrolases"/>
    <property type="match status" value="1"/>
</dbReference>
<evidence type="ECO:0000256" key="5">
    <source>
        <dbReference type="ARBA" id="ARBA00022806"/>
    </source>
</evidence>
<dbReference type="GO" id="GO:0003677">
    <property type="term" value="F:DNA binding"/>
    <property type="evidence" value="ECO:0007669"/>
    <property type="project" value="UniProtKB-UniRule"/>
</dbReference>
<keyword evidence="4 10" id="KW-0378">Hydrolase</keyword>
<comment type="similarity">
    <text evidence="10">Belongs to the RecC family.</text>
</comment>
<accession>A0A562Q003</accession>
<dbReference type="SUPFAM" id="SSF52540">
    <property type="entry name" value="P-loop containing nucleoside triphosphate hydrolases"/>
    <property type="match status" value="2"/>
</dbReference>
<comment type="miscellaneous">
    <text evidence="10">In the RecBCD complex, RecB has a slow 3'-5' helicase, an exonuclease activity and loads RecA onto ssDNA, RecD has a fast 5'-3' helicase activity, while RecC stimulates the ATPase and processivity of the RecB helicase and contributes to recognition of the Chi site.</text>
</comment>
<dbReference type="InterPro" id="IPR027417">
    <property type="entry name" value="P-loop_NTPase"/>
</dbReference>
<evidence type="ECO:0000256" key="3">
    <source>
        <dbReference type="ARBA" id="ARBA00022763"/>
    </source>
</evidence>
<dbReference type="PANTHER" id="PTHR30591:SF1">
    <property type="entry name" value="RECBCD ENZYME SUBUNIT RECC"/>
    <property type="match status" value="1"/>
</dbReference>
<dbReference type="Gene3D" id="1.10.10.990">
    <property type="match status" value="1"/>
</dbReference>
<name>A0A562Q003_9BURK</name>
<dbReference type="Pfam" id="PF04257">
    <property type="entry name" value="Exonuc_V_gamma"/>
    <property type="match status" value="1"/>
</dbReference>
<dbReference type="EMBL" id="VLKW01000002">
    <property type="protein sequence ID" value="TWI49978.1"/>
    <property type="molecule type" value="Genomic_DNA"/>
</dbReference>
<feature type="domain" description="RecC C-terminal" evidence="11">
    <location>
        <begin position="826"/>
        <end position="1060"/>
    </location>
</feature>
<dbReference type="Gene3D" id="1.10.10.160">
    <property type="match status" value="1"/>
</dbReference>
<dbReference type="AlphaFoldDB" id="A0A562Q003"/>
<evidence type="ECO:0000313" key="14">
    <source>
        <dbReference type="Proteomes" id="UP000315112"/>
    </source>
</evidence>
<dbReference type="SUPFAM" id="SSF52980">
    <property type="entry name" value="Restriction endonuclease-like"/>
    <property type="match status" value="1"/>
</dbReference>
<dbReference type="RefSeq" id="WP_145873623.1">
    <property type="nucleotide sequence ID" value="NZ_CP046904.1"/>
</dbReference>
<dbReference type="InterPro" id="IPR006697">
    <property type="entry name" value="RecC"/>
</dbReference>
<evidence type="ECO:0000256" key="2">
    <source>
        <dbReference type="ARBA" id="ARBA00022741"/>
    </source>
</evidence>
<keyword evidence="15" id="KW-1185">Reference proteome</keyword>
<evidence type="ECO:0000313" key="15">
    <source>
        <dbReference type="Proteomes" id="UP000437862"/>
    </source>
</evidence>
<keyword evidence="6 10" id="KW-0269">Exonuclease</keyword>
<evidence type="ECO:0000256" key="6">
    <source>
        <dbReference type="ARBA" id="ARBA00022839"/>
    </source>
</evidence>
<keyword evidence="9 10" id="KW-0234">DNA repair</keyword>